<accession>A0ABR2KJQ3</accession>
<keyword evidence="2" id="KW-1185">Reference proteome</keyword>
<evidence type="ECO:0000313" key="2">
    <source>
        <dbReference type="Proteomes" id="UP001470230"/>
    </source>
</evidence>
<proteinExistence type="predicted"/>
<name>A0ABR2KJQ3_9EUKA</name>
<dbReference type="InterPro" id="IPR011989">
    <property type="entry name" value="ARM-like"/>
</dbReference>
<dbReference type="SUPFAM" id="SSF48371">
    <property type="entry name" value="ARM repeat"/>
    <property type="match status" value="1"/>
</dbReference>
<organism evidence="1 2">
    <name type="scientific">Tritrichomonas musculus</name>
    <dbReference type="NCBI Taxonomy" id="1915356"/>
    <lineage>
        <taxon>Eukaryota</taxon>
        <taxon>Metamonada</taxon>
        <taxon>Parabasalia</taxon>
        <taxon>Tritrichomonadida</taxon>
        <taxon>Tritrichomonadidae</taxon>
        <taxon>Tritrichomonas</taxon>
    </lineage>
</organism>
<dbReference type="Proteomes" id="UP001470230">
    <property type="component" value="Unassembled WGS sequence"/>
</dbReference>
<dbReference type="Gene3D" id="1.25.10.10">
    <property type="entry name" value="Leucine-rich Repeat Variant"/>
    <property type="match status" value="1"/>
</dbReference>
<reference evidence="1 2" key="1">
    <citation type="submission" date="2024-04" db="EMBL/GenBank/DDBJ databases">
        <title>Tritrichomonas musculus Genome.</title>
        <authorList>
            <person name="Alves-Ferreira E."/>
            <person name="Grigg M."/>
            <person name="Lorenzi H."/>
            <person name="Galac M."/>
        </authorList>
    </citation>
    <scope>NUCLEOTIDE SEQUENCE [LARGE SCALE GENOMIC DNA]</scope>
    <source>
        <strain evidence="1 2">EAF2021</strain>
    </source>
</reference>
<dbReference type="EMBL" id="JAPFFF010000004">
    <property type="protein sequence ID" value="KAK8891368.1"/>
    <property type="molecule type" value="Genomic_DNA"/>
</dbReference>
<dbReference type="InterPro" id="IPR016024">
    <property type="entry name" value="ARM-type_fold"/>
</dbReference>
<protein>
    <submittedName>
        <fullName evidence="1">Uncharacterized protein</fullName>
    </submittedName>
</protein>
<comment type="caution">
    <text evidence="1">The sequence shown here is derived from an EMBL/GenBank/DDBJ whole genome shotgun (WGS) entry which is preliminary data.</text>
</comment>
<gene>
    <name evidence="1" type="ORF">M9Y10_028576</name>
</gene>
<evidence type="ECO:0000313" key="1">
    <source>
        <dbReference type="EMBL" id="KAK8891368.1"/>
    </source>
</evidence>
<sequence length="682" mass="76926">MMIHISNNRELSSKMPPGFDLSTYNDEVKNQFELHTNELRRITYFNSSFQTDHSSDNNSNQNTLYGYNFCRSNSMNSLSKHMFENFFTDSIYSPDNIVSALKQYNNEINNGNINNNDQVMKIFNEIIKSGNEIEDSDKKDGINHTLLIEIANDDNVVTELLDMYSSLTNFDFSLENQNDLPQPLIIMIVVVIQVISVLYKYGDVDTQNTFSDEMTLSFNSLLSDLSLFAPTSEGLKAIIKAVLGIIILIAQKSEYGRNCLVCFGVQSTITRSITNAMSMISTQIRKNYNIFADLNNMSDIDIEILHMICLGLKEIFAYTDKFNDCNFNEILDIFIDLVRLGIENGDNEEGIKRAQFFLTNCFENGERSIPFIIKEAAFDCLTSITNHKPSNSVILCEKGLHLTLLNILKMSLDFFFNTVLGISDLSQCDLSKMSPSMISGALSMAGSNWGSFVSSLLKLIVNTASSQPKASSALIENGLIQMLMSLIQIKNCFCSNCTNCYSCENLKLENKNCQSFMSDTFWILSNMLPIVPEILVPLIPSSFIQFALSQATDAPVGIKREISFFLATCILHFTYNRVGEIFSMNDGNESIFFELMDEMISSGRNDIAIRCIDSMINLFLLFSSEDSNSLENNRIDNILYAIDEIGFIKDLEELIDDSDYSLANRATSLYNKILRLSSKNNC</sequence>